<protein>
    <submittedName>
        <fullName evidence="2">Uncharacterized protein</fullName>
    </submittedName>
</protein>
<accession>A0A1H8ITS9</accession>
<dbReference type="OrthoDB" id="9154775at2"/>
<dbReference type="AlphaFoldDB" id="A0A1H8ITS9"/>
<evidence type="ECO:0000313" key="3">
    <source>
        <dbReference type="Proteomes" id="UP000199459"/>
    </source>
</evidence>
<evidence type="ECO:0000313" key="2">
    <source>
        <dbReference type="EMBL" id="SEN72200.1"/>
    </source>
</evidence>
<name>A0A1H8ITS9_9PROT</name>
<dbReference type="RefSeq" id="WP_090634822.1">
    <property type="nucleotide sequence ID" value="NZ_FOCP01000041.1"/>
</dbReference>
<organism evidence="2 3">
    <name type="scientific">Nitrosomonas marina</name>
    <dbReference type="NCBI Taxonomy" id="917"/>
    <lineage>
        <taxon>Bacteria</taxon>
        <taxon>Pseudomonadati</taxon>
        <taxon>Pseudomonadota</taxon>
        <taxon>Betaproteobacteria</taxon>
        <taxon>Nitrosomonadales</taxon>
        <taxon>Nitrosomonadaceae</taxon>
        <taxon>Nitrosomonas</taxon>
    </lineage>
</organism>
<dbReference type="EMBL" id="FOCP01000041">
    <property type="protein sequence ID" value="SEN72200.1"/>
    <property type="molecule type" value="Genomic_DNA"/>
</dbReference>
<feature type="region of interest" description="Disordered" evidence="1">
    <location>
        <begin position="99"/>
        <end position="184"/>
    </location>
</feature>
<feature type="compositionally biased region" description="Gly residues" evidence="1">
    <location>
        <begin position="123"/>
        <end position="134"/>
    </location>
</feature>
<gene>
    <name evidence="2" type="ORF">SAMN05216325_14111</name>
</gene>
<proteinExistence type="predicted"/>
<sequence length="184" mass="18932">MRKIEVGAPALQGEARQTVQQVFGESEFPLMVTVTSRMPCVITIPEINGLTLDTVCSADGSNSKHVQVNSIDQLTRAVSSMEQIATMNNLKHALTIEAVSDEGDESEEPDSNPDGEKPDPDGGSAGGENPGGQGTDDDKSGKQGKGGGSDDQNSQQPEANKSGAGATKTAEKSGSSGSKAKKGD</sequence>
<evidence type="ECO:0000256" key="1">
    <source>
        <dbReference type="SAM" id="MobiDB-lite"/>
    </source>
</evidence>
<feature type="compositionally biased region" description="Acidic residues" evidence="1">
    <location>
        <begin position="99"/>
        <end position="113"/>
    </location>
</feature>
<dbReference type="Proteomes" id="UP000199459">
    <property type="component" value="Unassembled WGS sequence"/>
</dbReference>
<reference evidence="2 3" key="1">
    <citation type="submission" date="2016-10" db="EMBL/GenBank/DDBJ databases">
        <authorList>
            <person name="de Groot N.N."/>
        </authorList>
    </citation>
    <scope>NUCLEOTIDE SEQUENCE [LARGE SCALE GENOMIC DNA]</scope>
    <source>
        <strain evidence="2 3">Nm22</strain>
    </source>
</reference>